<evidence type="ECO:0000313" key="1">
    <source>
        <dbReference type="EMBL" id="KAJ9050495.1"/>
    </source>
</evidence>
<organism evidence="1 2">
    <name type="scientific">Entomophthora muscae</name>
    <dbReference type="NCBI Taxonomy" id="34485"/>
    <lineage>
        <taxon>Eukaryota</taxon>
        <taxon>Fungi</taxon>
        <taxon>Fungi incertae sedis</taxon>
        <taxon>Zoopagomycota</taxon>
        <taxon>Entomophthoromycotina</taxon>
        <taxon>Entomophthoromycetes</taxon>
        <taxon>Entomophthorales</taxon>
        <taxon>Entomophthoraceae</taxon>
        <taxon>Entomophthora</taxon>
    </lineage>
</organism>
<keyword evidence="2" id="KW-1185">Reference proteome</keyword>
<dbReference type="EMBL" id="QTSX02007152">
    <property type="protein sequence ID" value="KAJ9050495.1"/>
    <property type="molecule type" value="Genomic_DNA"/>
</dbReference>
<comment type="caution">
    <text evidence="1">The sequence shown here is derived from an EMBL/GenBank/DDBJ whole genome shotgun (WGS) entry which is preliminary data.</text>
</comment>
<name>A0ACC2RKC4_9FUNG</name>
<evidence type="ECO:0000313" key="2">
    <source>
        <dbReference type="Proteomes" id="UP001165960"/>
    </source>
</evidence>
<sequence>MLKMINPVDPITWSLSCTPSDDLDSGDKIILPPSLLNDLITSFDKGASNPITLSISLPETPQFNIHVGVREFSSVEGRAVIPRWLFNDLLKFFDDETSVNIVIKEAQLQKGTWAKFVHKEGDMKVIKNVRAMFEASLRSNFTALTRGQIIRSTYGGKSFSFVVEELKPEDAVSIVDTDLEIDIIAPTVISGEEELFQSTSQTIPKKLHPETKISLTKLSKEKHVFEFSWEIGVPFYIELSCDKSVGPNLFLLPEKSEPSEDKHIWVSYGSSQEKRIIINSKDPQFKSSQYTLAVEGGIDCRYSLFVGIHVSKDAEVLDSSQVTCSNCFTAVSKEKYQMHEIFCSRNNIACHSCNKVFLKKEFSQHWHCPVCSIAGDTEDENIHMAFFHEPNVCSCGASCEGRHGLSRHKIIDCPERLMECRYCHILVAHGSMSQKPEDLLLNLTIHESYCGDKTITCTKCSAHVSLKKVRVHAKYHEYLRQRQPLPFKRCSNFGCSRPQPKETNAMSLCQSCFGPFWSPNHDPGYKNLMSRVARRYHLQLTQGCQNSWCINPHCATSSGNALDPTSAAIALVSFLKVPLPVDGQCFLCVDSASAQKWVLLQQLLEQVNNKYLIEWCIKALESSDQDVKQAAKWLSSNAPSQNAA</sequence>
<reference evidence="1" key="1">
    <citation type="submission" date="2022-04" db="EMBL/GenBank/DDBJ databases">
        <title>Genome of the entomopathogenic fungus Entomophthora muscae.</title>
        <authorList>
            <person name="Elya C."/>
            <person name="Lovett B.R."/>
            <person name="Lee E."/>
            <person name="Macias A.M."/>
            <person name="Hajek A.E."/>
            <person name="De Bivort B.L."/>
            <person name="Kasson M.T."/>
            <person name="De Fine Licht H.H."/>
            <person name="Stajich J.E."/>
        </authorList>
    </citation>
    <scope>NUCLEOTIDE SEQUENCE</scope>
    <source>
        <strain evidence="1">Berkeley</strain>
    </source>
</reference>
<gene>
    <name evidence="1" type="ORF">DSO57_1013949</name>
</gene>
<dbReference type="Proteomes" id="UP001165960">
    <property type="component" value="Unassembled WGS sequence"/>
</dbReference>
<proteinExistence type="predicted"/>
<accession>A0ACC2RKC4</accession>
<protein>
    <submittedName>
        <fullName evidence="1">Uncharacterized protein</fullName>
    </submittedName>
</protein>